<reference evidence="2 3" key="1">
    <citation type="submission" date="2018-10" db="EMBL/GenBank/DDBJ databases">
        <title>Natrarchaeobius chitinivorans gen. nov., sp. nov., and Natrarchaeobius haloalkaliphilus sp. nov., alkaliphilic, chitin-utilizing haloarchaea from hypersaline alkaline lakes.</title>
        <authorList>
            <person name="Sorokin D.Y."/>
            <person name="Elcheninov A.G."/>
            <person name="Kostrikina N.A."/>
            <person name="Bale N.J."/>
            <person name="Sinninghe Damste J.S."/>
            <person name="Khijniak T.V."/>
            <person name="Kublanov I.V."/>
            <person name="Toshchakov S.V."/>
        </authorList>
    </citation>
    <scope>NUCLEOTIDE SEQUENCE [LARGE SCALE GENOMIC DNA]</scope>
    <source>
        <strain evidence="2 3">AArcht-Sl</strain>
    </source>
</reference>
<gene>
    <name evidence="2" type="ORF">EA462_10100</name>
</gene>
<sequence length="194" mass="22545">MNASALQRRFSLTMSTTGTQSTDNHVSPQRAFDRLVWHNPRYCNGCFERIKEIEEADPRVTLPDPGVREPIVPLGGCRGWPAARLIVAGAHGRDDRPRSPRVRQGRESRRERIDWMADLEGSVARDFIVRRARRNWKCRSYSSVESTLIRPMIYICERSISSYARNPPRRRLRPRNGRRLFDQTTRRSGSRRIG</sequence>
<dbReference type="EMBL" id="REFY01000003">
    <property type="protein sequence ID" value="RQG90318.1"/>
    <property type="molecule type" value="Genomic_DNA"/>
</dbReference>
<feature type="compositionally biased region" description="Basic residues" evidence="1">
    <location>
        <begin position="167"/>
        <end position="178"/>
    </location>
</feature>
<comment type="caution">
    <text evidence="2">The sequence shown here is derived from an EMBL/GenBank/DDBJ whole genome shotgun (WGS) entry which is preliminary data.</text>
</comment>
<protein>
    <submittedName>
        <fullName evidence="2">Uncharacterized protein</fullName>
    </submittedName>
</protein>
<organism evidence="2 3">
    <name type="scientific">Natrarchaeobius halalkaliphilus</name>
    <dbReference type="NCBI Taxonomy" id="1679091"/>
    <lineage>
        <taxon>Archaea</taxon>
        <taxon>Methanobacteriati</taxon>
        <taxon>Methanobacteriota</taxon>
        <taxon>Stenosarchaea group</taxon>
        <taxon>Halobacteria</taxon>
        <taxon>Halobacteriales</taxon>
        <taxon>Natrialbaceae</taxon>
        <taxon>Natrarchaeobius</taxon>
    </lineage>
</organism>
<dbReference type="AlphaFoldDB" id="A0A3N6LMN4"/>
<feature type="region of interest" description="Disordered" evidence="1">
    <location>
        <begin position="166"/>
        <end position="194"/>
    </location>
</feature>
<evidence type="ECO:0000256" key="1">
    <source>
        <dbReference type="SAM" id="MobiDB-lite"/>
    </source>
</evidence>
<accession>A0A3N6LMN4</accession>
<keyword evidence="3" id="KW-1185">Reference proteome</keyword>
<evidence type="ECO:0000313" key="3">
    <source>
        <dbReference type="Proteomes" id="UP000273828"/>
    </source>
</evidence>
<dbReference type="Proteomes" id="UP000273828">
    <property type="component" value="Unassembled WGS sequence"/>
</dbReference>
<proteinExistence type="predicted"/>
<name>A0A3N6LMN4_9EURY</name>
<evidence type="ECO:0000313" key="2">
    <source>
        <dbReference type="EMBL" id="RQG90318.1"/>
    </source>
</evidence>